<reference evidence="3 4" key="1">
    <citation type="submission" date="2021-02" db="EMBL/GenBank/DDBJ databases">
        <authorList>
            <person name="Lee D.-H."/>
        </authorList>
    </citation>
    <scope>NUCLEOTIDE SEQUENCE [LARGE SCALE GENOMIC DNA]</scope>
    <source>
        <strain evidence="3 4">UL073</strain>
    </source>
</reference>
<dbReference type="EMBL" id="JAFEUP010000003">
    <property type="protein sequence ID" value="MBM7061463.1"/>
    <property type="molecule type" value="Genomic_DNA"/>
</dbReference>
<proteinExistence type="predicted"/>
<sequence length="169" mass="18823">MEASMRHALLLPSVLLLAACASPDGPQVELSPTASARSYASFSIEPVRVAGHRQDLEERFDHAVRRALEAKGYQFSDGIADLKVIYALGLESQTNVAQRPLITSEGSAWSQIEMTQEDNARLALRILDSRDGRVLFQAQINRQLHDPQLTQERFDQGVAELLAEFPPRR</sequence>
<evidence type="ECO:0000256" key="1">
    <source>
        <dbReference type="SAM" id="SignalP"/>
    </source>
</evidence>
<comment type="caution">
    <text evidence="3">The sequence shown here is derived from an EMBL/GenBank/DDBJ whole genome shotgun (WGS) entry which is preliminary data.</text>
</comment>
<accession>A0ABS2IH26</accession>
<evidence type="ECO:0000313" key="3">
    <source>
        <dbReference type="EMBL" id="MBM7061463.1"/>
    </source>
</evidence>
<dbReference type="Pfam" id="PF13590">
    <property type="entry name" value="DUF4136"/>
    <property type="match status" value="1"/>
</dbReference>
<feature type="signal peptide" evidence="1">
    <location>
        <begin position="1"/>
        <end position="18"/>
    </location>
</feature>
<dbReference type="Gene3D" id="3.30.160.670">
    <property type="match status" value="1"/>
</dbReference>
<keyword evidence="1" id="KW-0732">Signal</keyword>
<feature type="chain" id="PRO_5045874318" evidence="1">
    <location>
        <begin position="19"/>
        <end position="169"/>
    </location>
</feature>
<evidence type="ECO:0000259" key="2">
    <source>
        <dbReference type="Pfam" id="PF13590"/>
    </source>
</evidence>
<feature type="domain" description="DUF4136" evidence="2">
    <location>
        <begin position="33"/>
        <end position="167"/>
    </location>
</feature>
<dbReference type="Proteomes" id="UP000717995">
    <property type="component" value="Unassembled WGS sequence"/>
</dbReference>
<organism evidence="3 4">
    <name type="scientific">Zestomonas insulae</name>
    <dbReference type="NCBI Taxonomy" id="2809017"/>
    <lineage>
        <taxon>Bacteria</taxon>
        <taxon>Pseudomonadati</taxon>
        <taxon>Pseudomonadota</taxon>
        <taxon>Gammaproteobacteria</taxon>
        <taxon>Pseudomonadales</taxon>
        <taxon>Pseudomonadaceae</taxon>
        <taxon>Zestomonas</taxon>
    </lineage>
</organism>
<dbReference type="PROSITE" id="PS51257">
    <property type="entry name" value="PROKAR_LIPOPROTEIN"/>
    <property type="match status" value="1"/>
</dbReference>
<gene>
    <name evidence="3" type="ORF">JQX08_12180</name>
</gene>
<evidence type="ECO:0000313" key="4">
    <source>
        <dbReference type="Proteomes" id="UP000717995"/>
    </source>
</evidence>
<dbReference type="InterPro" id="IPR025411">
    <property type="entry name" value="DUF4136"/>
</dbReference>
<name>A0ABS2IH26_9GAMM</name>
<keyword evidence="4" id="KW-1185">Reference proteome</keyword>
<protein>
    <submittedName>
        <fullName evidence="3">DUF4136 domain-containing protein</fullName>
    </submittedName>
</protein>